<evidence type="ECO:0000259" key="1">
    <source>
        <dbReference type="Pfam" id="PF01979"/>
    </source>
</evidence>
<dbReference type="Proteomes" id="UP000046393">
    <property type="component" value="Unplaced"/>
</dbReference>
<dbReference type="InterPro" id="IPR032466">
    <property type="entry name" value="Metal_Hydrolase"/>
</dbReference>
<dbReference type="AlphaFoldDB" id="A0A0N5AIQ1"/>
<evidence type="ECO:0000313" key="3">
    <source>
        <dbReference type="WBParaSite" id="SMUV_0000430501-mRNA-1"/>
    </source>
</evidence>
<evidence type="ECO:0000313" key="2">
    <source>
        <dbReference type="Proteomes" id="UP000046393"/>
    </source>
</evidence>
<sequence>MCFLEVYLATYSGASGVSGIPMKLEYQVLNARNRIIKAALVWNGKEFDGPLEIHVDLHGIITKVGKSIAKTDDVIVDLGNKAAVTQRFLALLPGFINAHSRAFHKQMRGRSQIGAPEGKWSHDMYSMIMISYISIQPYLLETFKEMISAGITTVGEFYYIHHQGTDRFKLDKVVMDAAKDAGVRIVLIDTLYYRGGFDNQLLTNAQKKFLCHFEDFVKMSIFLTTAVIIHKKLLLQEIKDCQDINKCRPSDLLLNYMVPTNANIIAVHCSFTTSNNMKAFVRSSVSVCLTEVNYLGYLGNGIPNIADDSKICIGTDCNNRISILEEFTISM</sequence>
<accession>A0A0N5AIQ1</accession>
<dbReference type="WBParaSite" id="SMUV_0000430501-mRNA-1">
    <property type="protein sequence ID" value="SMUV_0000430501-mRNA-1"/>
    <property type="gene ID" value="SMUV_0000430501"/>
</dbReference>
<dbReference type="Pfam" id="PF01979">
    <property type="entry name" value="Amidohydro_1"/>
    <property type="match status" value="1"/>
</dbReference>
<name>A0A0N5AIQ1_9BILA</name>
<dbReference type="Gene3D" id="3.20.20.140">
    <property type="entry name" value="Metal-dependent hydrolases"/>
    <property type="match status" value="2"/>
</dbReference>
<reference evidence="3" key="1">
    <citation type="submission" date="2017-02" db="UniProtKB">
        <authorList>
            <consortium name="WormBaseParasite"/>
        </authorList>
    </citation>
    <scope>IDENTIFICATION</scope>
</reference>
<keyword evidence="2" id="KW-1185">Reference proteome</keyword>
<dbReference type="SUPFAM" id="SSF51556">
    <property type="entry name" value="Metallo-dependent hydrolases"/>
    <property type="match status" value="1"/>
</dbReference>
<feature type="domain" description="Amidohydrolase-related" evidence="1">
    <location>
        <begin position="91"/>
        <end position="190"/>
    </location>
</feature>
<proteinExistence type="predicted"/>
<dbReference type="STRING" id="451379.A0A0N5AIQ1"/>
<dbReference type="GO" id="GO:0016787">
    <property type="term" value="F:hydrolase activity"/>
    <property type="evidence" value="ECO:0007669"/>
    <property type="project" value="InterPro"/>
</dbReference>
<dbReference type="InterPro" id="IPR006680">
    <property type="entry name" value="Amidohydro-rel"/>
</dbReference>
<protein>
    <submittedName>
        <fullName evidence="3">Amidohydro-rel domain-containing protein</fullName>
    </submittedName>
</protein>
<organism evidence="2 3">
    <name type="scientific">Syphacia muris</name>
    <dbReference type="NCBI Taxonomy" id="451379"/>
    <lineage>
        <taxon>Eukaryota</taxon>
        <taxon>Metazoa</taxon>
        <taxon>Ecdysozoa</taxon>
        <taxon>Nematoda</taxon>
        <taxon>Chromadorea</taxon>
        <taxon>Rhabditida</taxon>
        <taxon>Spirurina</taxon>
        <taxon>Oxyuridomorpha</taxon>
        <taxon>Oxyuroidea</taxon>
        <taxon>Oxyuridae</taxon>
        <taxon>Syphacia</taxon>
    </lineage>
</organism>